<keyword evidence="1" id="KW-0472">Membrane</keyword>
<keyword evidence="1" id="KW-1133">Transmembrane helix</keyword>
<organism evidence="2 3">
    <name type="scientific">Striga asiatica</name>
    <name type="common">Asiatic witchweed</name>
    <name type="synonym">Buchnera asiatica</name>
    <dbReference type="NCBI Taxonomy" id="4170"/>
    <lineage>
        <taxon>Eukaryota</taxon>
        <taxon>Viridiplantae</taxon>
        <taxon>Streptophyta</taxon>
        <taxon>Embryophyta</taxon>
        <taxon>Tracheophyta</taxon>
        <taxon>Spermatophyta</taxon>
        <taxon>Magnoliopsida</taxon>
        <taxon>eudicotyledons</taxon>
        <taxon>Gunneridae</taxon>
        <taxon>Pentapetalae</taxon>
        <taxon>asterids</taxon>
        <taxon>lamiids</taxon>
        <taxon>Lamiales</taxon>
        <taxon>Orobanchaceae</taxon>
        <taxon>Buchnereae</taxon>
        <taxon>Striga</taxon>
    </lineage>
</organism>
<sequence length="153" mass="16098">MSKGIVTSGEDGEGADDQPDCVVVVAARMDAAAGICCCHRRRRYGSGRARGGVGGLIRTPAGGDLTVVRIGDFVDVVTWGILVAPAAMWFWKGWQRWGWPDGAPAGENFAELRIGGVVIWGFLVLPAGRERRLLVAVVVNGVVLTRLAALGAA</sequence>
<keyword evidence="3" id="KW-1185">Reference proteome</keyword>
<dbReference type="EMBL" id="BKCP01006071">
    <property type="protein sequence ID" value="GER41272.1"/>
    <property type="molecule type" value="Genomic_DNA"/>
</dbReference>
<evidence type="ECO:0000256" key="1">
    <source>
        <dbReference type="SAM" id="Phobius"/>
    </source>
</evidence>
<keyword evidence="1" id="KW-0812">Transmembrane</keyword>
<feature type="transmembrane region" description="Helical" evidence="1">
    <location>
        <begin position="133"/>
        <end position="152"/>
    </location>
</feature>
<evidence type="ECO:0000313" key="2">
    <source>
        <dbReference type="EMBL" id="GER41272.1"/>
    </source>
</evidence>
<comment type="caution">
    <text evidence="2">The sequence shown here is derived from an EMBL/GenBank/DDBJ whole genome shotgun (WGS) entry which is preliminary data.</text>
</comment>
<gene>
    <name evidence="2" type="ORF">STAS_17979</name>
</gene>
<accession>A0A5A7Q8G0</accession>
<feature type="transmembrane region" description="Helical" evidence="1">
    <location>
        <begin position="111"/>
        <end position="128"/>
    </location>
</feature>
<dbReference type="AlphaFoldDB" id="A0A5A7Q8G0"/>
<feature type="transmembrane region" description="Helical" evidence="1">
    <location>
        <begin position="73"/>
        <end position="91"/>
    </location>
</feature>
<evidence type="ECO:0000313" key="3">
    <source>
        <dbReference type="Proteomes" id="UP000325081"/>
    </source>
</evidence>
<reference evidence="3" key="1">
    <citation type="journal article" date="2019" name="Curr. Biol.">
        <title>Genome Sequence of Striga asiatica Provides Insight into the Evolution of Plant Parasitism.</title>
        <authorList>
            <person name="Yoshida S."/>
            <person name="Kim S."/>
            <person name="Wafula E.K."/>
            <person name="Tanskanen J."/>
            <person name="Kim Y.M."/>
            <person name="Honaas L."/>
            <person name="Yang Z."/>
            <person name="Spallek T."/>
            <person name="Conn C.E."/>
            <person name="Ichihashi Y."/>
            <person name="Cheong K."/>
            <person name="Cui S."/>
            <person name="Der J.P."/>
            <person name="Gundlach H."/>
            <person name="Jiao Y."/>
            <person name="Hori C."/>
            <person name="Ishida J.K."/>
            <person name="Kasahara H."/>
            <person name="Kiba T."/>
            <person name="Kim M.S."/>
            <person name="Koo N."/>
            <person name="Laohavisit A."/>
            <person name="Lee Y.H."/>
            <person name="Lumba S."/>
            <person name="McCourt P."/>
            <person name="Mortimer J.C."/>
            <person name="Mutuku J.M."/>
            <person name="Nomura T."/>
            <person name="Sasaki-Sekimoto Y."/>
            <person name="Seto Y."/>
            <person name="Wang Y."/>
            <person name="Wakatake T."/>
            <person name="Sakakibara H."/>
            <person name="Demura T."/>
            <person name="Yamaguchi S."/>
            <person name="Yoneyama K."/>
            <person name="Manabe R.I."/>
            <person name="Nelson D.C."/>
            <person name="Schulman A.H."/>
            <person name="Timko M.P."/>
            <person name="dePamphilis C.W."/>
            <person name="Choi D."/>
            <person name="Shirasu K."/>
        </authorList>
    </citation>
    <scope>NUCLEOTIDE SEQUENCE [LARGE SCALE GENOMIC DNA]</scope>
    <source>
        <strain evidence="3">cv. UVA1</strain>
    </source>
</reference>
<proteinExistence type="predicted"/>
<name>A0A5A7Q8G0_STRAF</name>
<dbReference type="Proteomes" id="UP000325081">
    <property type="component" value="Unassembled WGS sequence"/>
</dbReference>
<protein>
    <submittedName>
        <fullName evidence="2">Zinc finger C-x8-C-x5-C-x3-H type family protein</fullName>
    </submittedName>
</protein>